<dbReference type="Pfam" id="PF01266">
    <property type="entry name" value="DAO"/>
    <property type="match status" value="1"/>
</dbReference>
<comment type="similarity">
    <text evidence="2">Belongs to the DAMOX/DASOX family.</text>
</comment>
<reference evidence="7" key="2">
    <citation type="submission" date="2023-06" db="EMBL/GenBank/DDBJ databases">
        <authorList>
            <consortium name="Lawrence Berkeley National Laboratory"/>
            <person name="Haridas S."/>
            <person name="Hensen N."/>
            <person name="Bonometti L."/>
            <person name="Westerberg I."/>
            <person name="Brannstrom I.O."/>
            <person name="Guillou S."/>
            <person name="Cros-Aarteil S."/>
            <person name="Calhoun S."/>
            <person name="Kuo A."/>
            <person name="Mondo S."/>
            <person name="Pangilinan J."/>
            <person name="Riley R."/>
            <person name="Labutti K."/>
            <person name="Andreopoulos B."/>
            <person name="Lipzen A."/>
            <person name="Chen C."/>
            <person name="Yanf M."/>
            <person name="Daum C."/>
            <person name="Ng V."/>
            <person name="Clum A."/>
            <person name="Steindorff A."/>
            <person name="Ohm R."/>
            <person name="Martin F."/>
            <person name="Silar P."/>
            <person name="Natvig D."/>
            <person name="Lalanne C."/>
            <person name="Gautier V."/>
            <person name="Ament-Velasquez S.L."/>
            <person name="Kruys A."/>
            <person name="Hutchinson M.I."/>
            <person name="Powell A.J."/>
            <person name="Barry K."/>
            <person name="Miller A.N."/>
            <person name="Grigoriev I.V."/>
            <person name="Debuchy R."/>
            <person name="Gladieux P."/>
            <person name="Thoren M.H."/>
            <person name="Johannesson H."/>
        </authorList>
    </citation>
    <scope>NUCLEOTIDE SEQUENCE</scope>
    <source>
        <strain evidence="7">CBS 955.72</strain>
    </source>
</reference>
<keyword evidence="5" id="KW-0560">Oxidoreductase</keyword>
<dbReference type="GO" id="GO:0003884">
    <property type="term" value="F:D-amino-acid oxidase activity"/>
    <property type="evidence" value="ECO:0007669"/>
    <property type="project" value="InterPro"/>
</dbReference>
<name>A0AAJ0HLQ1_9PEZI</name>
<evidence type="ECO:0000259" key="6">
    <source>
        <dbReference type="Pfam" id="PF01266"/>
    </source>
</evidence>
<evidence type="ECO:0000313" key="8">
    <source>
        <dbReference type="Proteomes" id="UP001275084"/>
    </source>
</evidence>
<keyword evidence="8" id="KW-1185">Reference proteome</keyword>
<keyword evidence="3" id="KW-0285">Flavoprotein</keyword>
<sequence>MGNRLSSLSGRKPPALTKVTIFGAGVTGMAIASQLPKTCAITIVARDLPGDALSQDWASPWACAGWAALGGSPREQQMQLDALAYYRRLAASHPESGVRRAELTDLHDVGAESAEELWFRGRVPDFREQVEVGGKGGLGVSYGSAVLDPAVFLPWMRKQLEAEGVRFTRIGTVGALAELGYLGHDVLINASGLASRTLKDVGDDEVVMDRTYTTLVKSEYQAALIRRGAAEYSYYFGRGDGTAVLGGISEPVEGEVRSTASVRADLIRRAHENLPDFFPSSKPEDYTFIRDFVGIRPLRPASVRVEKEVIGGQKVIHAYGTTIGGYMFSFGLGREVARLLDEYVFEL</sequence>
<dbReference type="GO" id="GO:0019478">
    <property type="term" value="P:D-amino acid catabolic process"/>
    <property type="evidence" value="ECO:0007669"/>
    <property type="project" value="TreeGrafter"/>
</dbReference>
<keyword evidence="4" id="KW-0274">FAD</keyword>
<gene>
    <name evidence="7" type="ORF">B0T25DRAFT_450481</name>
</gene>
<accession>A0AAJ0HLQ1</accession>
<feature type="domain" description="FAD dependent oxidoreductase" evidence="6">
    <location>
        <begin position="18"/>
        <end position="339"/>
    </location>
</feature>
<dbReference type="Proteomes" id="UP001275084">
    <property type="component" value="Unassembled WGS sequence"/>
</dbReference>
<evidence type="ECO:0000256" key="3">
    <source>
        <dbReference type="ARBA" id="ARBA00022630"/>
    </source>
</evidence>
<dbReference type="Gene3D" id="3.30.9.10">
    <property type="entry name" value="D-Amino Acid Oxidase, subunit A, domain 2"/>
    <property type="match status" value="1"/>
</dbReference>
<dbReference type="EMBL" id="JAUIQD010000003">
    <property type="protein sequence ID" value="KAK3356881.1"/>
    <property type="molecule type" value="Genomic_DNA"/>
</dbReference>
<evidence type="ECO:0000256" key="1">
    <source>
        <dbReference type="ARBA" id="ARBA00001974"/>
    </source>
</evidence>
<dbReference type="Gene3D" id="3.40.50.720">
    <property type="entry name" value="NAD(P)-binding Rossmann-like Domain"/>
    <property type="match status" value="1"/>
</dbReference>
<comment type="caution">
    <text evidence="7">The sequence shown here is derived from an EMBL/GenBank/DDBJ whole genome shotgun (WGS) entry which is preliminary data.</text>
</comment>
<comment type="cofactor">
    <cofactor evidence="1">
        <name>FAD</name>
        <dbReference type="ChEBI" id="CHEBI:57692"/>
    </cofactor>
</comment>
<dbReference type="InterPro" id="IPR006076">
    <property type="entry name" value="FAD-dep_OxRdtase"/>
</dbReference>
<evidence type="ECO:0000256" key="5">
    <source>
        <dbReference type="ARBA" id="ARBA00023002"/>
    </source>
</evidence>
<evidence type="ECO:0000256" key="2">
    <source>
        <dbReference type="ARBA" id="ARBA00006730"/>
    </source>
</evidence>
<dbReference type="GO" id="GO:0005737">
    <property type="term" value="C:cytoplasm"/>
    <property type="evidence" value="ECO:0007669"/>
    <property type="project" value="TreeGrafter"/>
</dbReference>
<dbReference type="AlphaFoldDB" id="A0AAJ0HLQ1"/>
<proteinExistence type="inferred from homology"/>
<dbReference type="PANTHER" id="PTHR11530">
    <property type="entry name" value="D-AMINO ACID OXIDASE"/>
    <property type="match status" value="1"/>
</dbReference>
<dbReference type="PANTHER" id="PTHR11530:SF11">
    <property type="entry name" value="D-ASPARTATE OXIDASE"/>
    <property type="match status" value="1"/>
</dbReference>
<organism evidence="7 8">
    <name type="scientific">Lasiosphaeria hispida</name>
    <dbReference type="NCBI Taxonomy" id="260671"/>
    <lineage>
        <taxon>Eukaryota</taxon>
        <taxon>Fungi</taxon>
        <taxon>Dikarya</taxon>
        <taxon>Ascomycota</taxon>
        <taxon>Pezizomycotina</taxon>
        <taxon>Sordariomycetes</taxon>
        <taxon>Sordariomycetidae</taxon>
        <taxon>Sordariales</taxon>
        <taxon>Lasiosphaeriaceae</taxon>
        <taxon>Lasiosphaeria</taxon>
    </lineage>
</organism>
<evidence type="ECO:0000313" key="7">
    <source>
        <dbReference type="EMBL" id="KAK3356881.1"/>
    </source>
</evidence>
<protein>
    <submittedName>
        <fullName evidence="7">FAD dependent oxidoreductase-like protein</fullName>
    </submittedName>
</protein>
<evidence type="ECO:0000256" key="4">
    <source>
        <dbReference type="ARBA" id="ARBA00022827"/>
    </source>
</evidence>
<dbReference type="SUPFAM" id="SSF54373">
    <property type="entry name" value="FAD-linked reductases, C-terminal domain"/>
    <property type="match status" value="1"/>
</dbReference>
<dbReference type="SUPFAM" id="SSF51971">
    <property type="entry name" value="Nucleotide-binding domain"/>
    <property type="match status" value="1"/>
</dbReference>
<dbReference type="InterPro" id="IPR023209">
    <property type="entry name" value="DAO"/>
</dbReference>
<reference evidence="7" key="1">
    <citation type="journal article" date="2023" name="Mol. Phylogenet. Evol.">
        <title>Genome-scale phylogeny and comparative genomics of the fungal order Sordariales.</title>
        <authorList>
            <person name="Hensen N."/>
            <person name="Bonometti L."/>
            <person name="Westerberg I."/>
            <person name="Brannstrom I.O."/>
            <person name="Guillou S."/>
            <person name="Cros-Aarteil S."/>
            <person name="Calhoun S."/>
            <person name="Haridas S."/>
            <person name="Kuo A."/>
            <person name="Mondo S."/>
            <person name="Pangilinan J."/>
            <person name="Riley R."/>
            <person name="LaButti K."/>
            <person name="Andreopoulos B."/>
            <person name="Lipzen A."/>
            <person name="Chen C."/>
            <person name="Yan M."/>
            <person name="Daum C."/>
            <person name="Ng V."/>
            <person name="Clum A."/>
            <person name="Steindorff A."/>
            <person name="Ohm R.A."/>
            <person name="Martin F."/>
            <person name="Silar P."/>
            <person name="Natvig D.O."/>
            <person name="Lalanne C."/>
            <person name="Gautier V."/>
            <person name="Ament-Velasquez S.L."/>
            <person name="Kruys A."/>
            <person name="Hutchinson M.I."/>
            <person name="Powell A.J."/>
            <person name="Barry K."/>
            <person name="Miller A.N."/>
            <person name="Grigoriev I.V."/>
            <person name="Debuchy R."/>
            <person name="Gladieux P."/>
            <person name="Hiltunen Thoren M."/>
            <person name="Johannesson H."/>
        </authorList>
    </citation>
    <scope>NUCLEOTIDE SEQUENCE</scope>
    <source>
        <strain evidence="7">CBS 955.72</strain>
    </source>
</reference>
<dbReference type="GO" id="GO:0071949">
    <property type="term" value="F:FAD binding"/>
    <property type="evidence" value="ECO:0007669"/>
    <property type="project" value="InterPro"/>
</dbReference>